<keyword evidence="3" id="KW-0479">Metal-binding</keyword>
<dbReference type="PANTHER" id="PTHR47466">
    <property type="match status" value="1"/>
</dbReference>
<protein>
    <submittedName>
        <fullName evidence="12">Zinc metalloprotease</fullName>
    </submittedName>
</protein>
<name>A0ABW4TG33_9ACTN</name>
<evidence type="ECO:0000256" key="9">
    <source>
        <dbReference type="SAM" id="MobiDB-lite"/>
    </source>
</evidence>
<dbReference type="CDD" id="cd04275">
    <property type="entry name" value="ZnMc_pappalysin_like"/>
    <property type="match status" value="1"/>
</dbReference>
<evidence type="ECO:0000256" key="6">
    <source>
        <dbReference type="ARBA" id="ARBA00022833"/>
    </source>
</evidence>
<evidence type="ECO:0000256" key="10">
    <source>
        <dbReference type="SAM" id="SignalP"/>
    </source>
</evidence>
<dbReference type="InterPro" id="IPR008754">
    <property type="entry name" value="Peptidase_M43"/>
</dbReference>
<dbReference type="EMBL" id="JBHUGD010000001">
    <property type="protein sequence ID" value="MFD1945590.1"/>
    <property type="molecule type" value="Genomic_DNA"/>
</dbReference>
<dbReference type="RefSeq" id="WP_343915510.1">
    <property type="nucleotide sequence ID" value="NZ_BAAAJT010000002.1"/>
</dbReference>
<dbReference type="Proteomes" id="UP001597351">
    <property type="component" value="Unassembled WGS sequence"/>
</dbReference>
<evidence type="ECO:0000313" key="12">
    <source>
        <dbReference type="EMBL" id="MFD1945590.1"/>
    </source>
</evidence>
<proteinExistence type="inferred from homology"/>
<evidence type="ECO:0000256" key="1">
    <source>
        <dbReference type="ARBA" id="ARBA00008721"/>
    </source>
</evidence>
<feature type="chain" id="PRO_5046361789" evidence="10">
    <location>
        <begin position="34"/>
        <end position="315"/>
    </location>
</feature>
<keyword evidence="5" id="KW-0378">Hydrolase</keyword>
<feature type="signal peptide" evidence="10">
    <location>
        <begin position="1"/>
        <end position="33"/>
    </location>
</feature>
<organism evidence="12 13">
    <name type="scientific">Nocardioides aestuarii</name>
    <dbReference type="NCBI Taxonomy" id="252231"/>
    <lineage>
        <taxon>Bacteria</taxon>
        <taxon>Bacillati</taxon>
        <taxon>Actinomycetota</taxon>
        <taxon>Actinomycetes</taxon>
        <taxon>Propionibacteriales</taxon>
        <taxon>Nocardioidaceae</taxon>
        <taxon>Nocardioides</taxon>
    </lineage>
</organism>
<evidence type="ECO:0000256" key="2">
    <source>
        <dbReference type="ARBA" id="ARBA00022670"/>
    </source>
</evidence>
<dbReference type="Pfam" id="PF05572">
    <property type="entry name" value="Peptidase_M43"/>
    <property type="match status" value="1"/>
</dbReference>
<keyword evidence="13" id="KW-1185">Reference proteome</keyword>
<feature type="region of interest" description="Disordered" evidence="9">
    <location>
        <begin position="46"/>
        <end position="66"/>
    </location>
</feature>
<reference evidence="13" key="1">
    <citation type="journal article" date="2019" name="Int. J. Syst. Evol. Microbiol.">
        <title>The Global Catalogue of Microorganisms (GCM) 10K type strain sequencing project: providing services to taxonomists for standard genome sequencing and annotation.</title>
        <authorList>
            <consortium name="The Broad Institute Genomics Platform"/>
            <consortium name="The Broad Institute Genome Sequencing Center for Infectious Disease"/>
            <person name="Wu L."/>
            <person name="Ma J."/>
        </authorList>
    </citation>
    <scope>NUCLEOTIDE SEQUENCE [LARGE SCALE GENOMIC DNA]</scope>
    <source>
        <strain evidence="13">CGMCC 1.12477</strain>
    </source>
</reference>
<keyword evidence="7 12" id="KW-0482">Metalloprotease</keyword>
<evidence type="ECO:0000256" key="7">
    <source>
        <dbReference type="ARBA" id="ARBA00023049"/>
    </source>
</evidence>
<dbReference type="InterPro" id="IPR024079">
    <property type="entry name" value="MetalloPept_cat_dom_sf"/>
</dbReference>
<keyword evidence="8" id="KW-1015">Disulfide bond</keyword>
<feature type="compositionally biased region" description="Low complexity" evidence="9">
    <location>
        <begin position="46"/>
        <end position="56"/>
    </location>
</feature>
<dbReference type="SUPFAM" id="SSF55486">
    <property type="entry name" value="Metalloproteases ('zincins'), catalytic domain"/>
    <property type="match status" value="1"/>
</dbReference>
<evidence type="ECO:0000313" key="13">
    <source>
        <dbReference type="Proteomes" id="UP001597351"/>
    </source>
</evidence>
<comment type="caution">
    <text evidence="12">The sequence shown here is derived from an EMBL/GenBank/DDBJ whole genome shotgun (WGS) entry which is preliminary data.</text>
</comment>
<evidence type="ECO:0000256" key="5">
    <source>
        <dbReference type="ARBA" id="ARBA00022801"/>
    </source>
</evidence>
<evidence type="ECO:0000256" key="3">
    <source>
        <dbReference type="ARBA" id="ARBA00022723"/>
    </source>
</evidence>
<evidence type="ECO:0000259" key="11">
    <source>
        <dbReference type="Pfam" id="PF05572"/>
    </source>
</evidence>
<dbReference type="PANTHER" id="PTHR47466:SF1">
    <property type="entry name" value="METALLOPROTEASE MEP1 (AFU_ORTHOLOGUE AFUA_1G07730)-RELATED"/>
    <property type="match status" value="1"/>
</dbReference>
<keyword evidence="2" id="KW-0645">Protease</keyword>
<dbReference type="GO" id="GO:0008237">
    <property type="term" value="F:metallopeptidase activity"/>
    <property type="evidence" value="ECO:0007669"/>
    <property type="project" value="UniProtKB-KW"/>
</dbReference>
<comment type="similarity">
    <text evidence="1">Belongs to the peptidase M43B family.</text>
</comment>
<sequence length="315" mass="34302">MQPSVSSTASRAAAVLLATAALLLAGLQAPAGAAVTEGTPPCFDPAAHGLAPASGAARGGDGLDHRPITAADQQRIAARTARLLAQQRAGGRQQRIRVPVRVHVMAAKNGAGNVSKRAIERQVAVMNRHFAGAESDVAAQTKVRFVLKGVDRFRNTRWHHDEQTRKYRKATRIGGARTLNIWLVDFGYLGIATFPWDYRARPHVDGVRVQFTSLPGGSQTNYDEGKTATHEVGHWLGLLHTFQGSCSETNDEVSDTPAQLDATSGCPPDDTDTCPLRAGVDPIHNYMDYSYDSCMDQFTPGQKRRMRQMWRAYRG</sequence>
<evidence type="ECO:0000256" key="4">
    <source>
        <dbReference type="ARBA" id="ARBA00022729"/>
    </source>
</evidence>
<dbReference type="Gene3D" id="3.40.390.10">
    <property type="entry name" value="Collagenase (Catalytic Domain)"/>
    <property type="match status" value="1"/>
</dbReference>
<gene>
    <name evidence="12" type="ORF">ACFSDE_02215</name>
</gene>
<keyword evidence="4 10" id="KW-0732">Signal</keyword>
<feature type="domain" description="Peptidase M43 pregnancy-associated plasma-A" evidence="11">
    <location>
        <begin position="218"/>
        <end position="309"/>
    </location>
</feature>
<keyword evidence="6" id="KW-0862">Zinc</keyword>
<evidence type="ECO:0000256" key="8">
    <source>
        <dbReference type="ARBA" id="ARBA00023157"/>
    </source>
</evidence>
<accession>A0ABW4TG33</accession>